<keyword evidence="3" id="KW-1185">Reference proteome</keyword>
<evidence type="ECO:0000313" key="3">
    <source>
        <dbReference type="Proteomes" id="UP000824998"/>
    </source>
</evidence>
<feature type="chain" id="PRO_5040287712" evidence="1">
    <location>
        <begin position="22"/>
        <end position="157"/>
    </location>
</feature>
<proteinExistence type="predicted"/>
<evidence type="ECO:0000313" key="2">
    <source>
        <dbReference type="EMBL" id="KAG9235969.1"/>
    </source>
</evidence>
<name>A0A9P7YLD4_9HELO</name>
<dbReference type="AlphaFoldDB" id="A0A9P7YLD4"/>
<keyword evidence="1" id="KW-0732">Signal</keyword>
<dbReference type="EMBL" id="MU251418">
    <property type="protein sequence ID" value="KAG9235969.1"/>
    <property type="molecule type" value="Genomic_DNA"/>
</dbReference>
<sequence>MQSFTSITTLLLLSFLQVILAGPISFVPELVQLGTRQTTTTVSCAEYSMDSNYTVIGTNSTYRAAFIQASPAGTDPTTSILDTATKKFMDANMMMDKALNAECGNLSALAMKEAPVNFTNGIVGPFTIKKASAGTRVGSGLGSVVVVATMVGAALWL</sequence>
<evidence type="ECO:0000256" key="1">
    <source>
        <dbReference type="SAM" id="SignalP"/>
    </source>
</evidence>
<protein>
    <submittedName>
        <fullName evidence="2">Uncharacterized protein</fullName>
    </submittedName>
</protein>
<comment type="caution">
    <text evidence="2">The sequence shown here is derived from an EMBL/GenBank/DDBJ whole genome shotgun (WGS) entry which is preliminary data.</text>
</comment>
<organism evidence="2 3">
    <name type="scientific">Amylocarpus encephaloides</name>
    <dbReference type="NCBI Taxonomy" id="45428"/>
    <lineage>
        <taxon>Eukaryota</taxon>
        <taxon>Fungi</taxon>
        <taxon>Dikarya</taxon>
        <taxon>Ascomycota</taxon>
        <taxon>Pezizomycotina</taxon>
        <taxon>Leotiomycetes</taxon>
        <taxon>Helotiales</taxon>
        <taxon>Helotiales incertae sedis</taxon>
        <taxon>Amylocarpus</taxon>
    </lineage>
</organism>
<dbReference type="Proteomes" id="UP000824998">
    <property type="component" value="Unassembled WGS sequence"/>
</dbReference>
<dbReference type="OrthoDB" id="3438213at2759"/>
<accession>A0A9P7YLD4</accession>
<feature type="signal peptide" evidence="1">
    <location>
        <begin position="1"/>
        <end position="21"/>
    </location>
</feature>
<reference evidence="2" key="1">
    <citation type="journal article" date="2021" name="IMA Fungus">
        <title>Genomic characterization of three marine fungi, including Emericellopsis atlantica sp. nov. with signatures of a generalist lifestyle and marine biomass degradation.</title>
        <authorList>
            <person name="Hagestad O.C."/>
            <person name="Hou L."/>
            <person name="Andersen J.H."/>
            <person name="Hansen E.H."/>
            <person name="Altermark B."/>
            <person name="Li C."/>
            <person name="Kuhnert E."/>
            <person name="Cox R.J."/>
            <person name="Crous P.W."/>
            <person name="Spatafora J.W."/>
            <person name="Lail K."/>
            <person name="Amirebrahimi M."/>
            <person name="Lipzen A."/>
            <person name="Pangilinan J."/>
            <person name="Andreopoulos W."/>
            <person name="Hayes R.D."/>
            <person name="Ng V."/>
            <person name="Grigoriev I.V."/>
            <person name="Jackson S.A."/>
            <person name="Sutton T.D.S."/>
            <person name="Dobson A.D.W."/>
            <person name="Rama T."/>
        </authorList>
    </citation>
    <scope>NUCLEOTIDE SEQUENCE</scope>
    <source>
        <strain evidence="2">TRa018bII</strain>
    </source>
</reference>
<gene>
    <name evidence="2" type="ORF">BJ875DRAFT_457744</name>
</gene>